<name>A0A1C7ZBM8_PSESX</name>
<accession>A0A1C7ZBM8</accession>
<protein>
    <submittedName>
        <fullName evidence="1">Uncharacterized protein</fullName>
    </submittedName>
</protein>
<evidence type="ECO:0000313" key="1">
    <source>
        <dbReference type="EMBL" id="OCR26447.1"/>
    </source>
</evidence>
<dbReference type="PATRIC" id="fig|317.243.peg.2473"/>
<proteinExistence type="predicted"/>
<comment type="caution">
    <text evidence="1">The sequence shown here is derived from an EMBL/GenBank/DDBJ whole genome shotgun (WGS) entry which is preliminary data.</text>
</comment>
<reference evidence="1 2" key="1">
    <citation type="submission" date="2015-07" db="EMBL/GenBank/DDBJ databases">
        <title>Draft genome sequence of a diazotrophic, plant growth-promoting rhizobacterium of the Pseudomonas syringae complex.</title>
        <authorList>
            <person name="Patten C.L."/>
            <person name="Jeong H."/>
        </authorList>
    </citation>
    <scope>NUCLEOTIDE SEQUENCE [LARGE SCALE GENOMIC DNA]</scope>
    <source>
        <strain evidence="1 2">GR12-2</strain>
    </source>
</reference>
<dbReference type="RefSeq" id="WP_065831872.1">
    <property type="nucleotide sequence ID" value="NZ_LGSI01000013.1"/>
</dbReference>
<sequence>MPHAPCKTSIPKLFAPYLPQAHNHGVGIRAAAHLLVNIDPYPAMDEGDLIELFWDGCYVASKLLGKSDIGYTVVLRVPESFLQTGTIKTCYRVMKVGGAPVTSPSRKLRVKLDVPGGQLLTLSDEENQGLAPVSLPEAVIRYGLISRYAKTGMPLGIEPYLNMAPSDEITLRWGDVRMDLPPLKAENVGKAVSLIVPPTLILEAGREQQVDVTYCIIDRVGNNSRWAPAREINVNTQVNRCQ</sequence>
<dbReference type="Proteomes" id="UP000093104">
    <property type="component" value="Unassembled WGS sequence"/>
</dbReference>
<organism evidence="1 2">
    <name type="scientific">Pseudomonas syringae</name>
    <dbReference type="NCBI Taxonomy" id="317"/>
    <lineage>
        <taxon>Bacteria</taxon>
        <taxon>Pseudomonadati</taxon>
        <taxon>Pseudomonadota</taxon>
        <taxon>Gammaproteobacteria</taxon>
        <taxon>Pseudomonadales</taxon>
        <taxon>Pseudomonadaceae</taxon>
        <taxon>Pseudomonas</taxon>
    </lineage>
</organism>
<dbReference type="EMBL" id="LGSI01000013">
    <property type="protein sequence ID" value="OCR26447.1"/>
    <property type="molecule type" value="Genomic_DNA"/>
</dbReference>
<gene>
    <name evidence="1" type="ORF">AFK24_03250</name>
</gene>
<dbReference type="AlphaFoldDB" id="A0A1C7ZBM8"/>
<evidence type="ECO:0000313" key="2">
    <source>
        <dbReference type="Proteomes" id="UP000093104"/>
    </source>
</evidence>
<dbReference type="OrthoDB" id="6986081at2"/>